<dbReference type="EMBL" id="MK500432">
    <property type="protein sequence ID" value="QBK89651.1"/>
    <property type="molecule type" value="Genomic_DNA"/>
</dbReference>
<gene>
    <name evidence="1" type="ORF">LCPAC001_01610</name>
</gene>
<reference evidence="1" key="1">
    <citation type="journal article" date="2019" name="MBio">
        <title>Virus Genomes from Deep Sea Sediments Expand the Ocean Megavirome and Support Independent Origins of Viral Gigantism.</title>
        <authorList>
            <person name="Backstrom D."/>
            <person name="Yutin N."/>
            <person name="Jorgensen S.L."/>
            <person name="Dharamshi J."/>
            <person name="Homa F."/>
            <person name="Zaremba-Niedwiedzka K."/>
            <person name="Spang A."/>
            <person name="Wolf Y.I."/>
            <person name="Koonin E.V."/>
            <person name="Ettema T.J."/>
        </authorList>
    </citation>
    <scope>NUCLEOTIDE SEQUENCE</scope>
</reference>
<sequence>MTKSWVEGVDEKQLRYHQKNKIMELERAKIPETLISNDFMDKKTRLDRENKMSNLKKIEQKYKKSLIEIKRQIIELDKVLRPFLYTQYNQPRKKKYNVSFICPCPVEGCLGMIDKFEYNCILCNIIVCRKCLEVKNASGKKHTCNPDSVKNVKAINKNTKPCPKCATRIHKIDGCDQMWCILCKTPFSWSCGVIEAGPVHNPHALRWMRENPTTNIINDDVIDQKNKQPRVDDITCGELVPLHIISTNNIFMDEIELIYRSIAEMKRMIEIEGYHINNQSEIDNLRFMYIMNEIDLEEWTRKVFARYRGKSRGEANRDILTLYQNIGVERFGAFYLQKEHLCDFKGFIEDMNKIRKFINKSFMDELPLLGTKKPYQLISKKWKWIGPHRS</sequence>
<dbReference type="SUPFAM" id="SSF57850">
    <property type="entry name" value="RING/U-box"/>
    <property type="match status" value="1"/>
</dbReference>
<proteinExistence type="predicted"/>
<accession>A0A481Z2T4</accession>
<dbReference type="Gene3D" id="1.20.120.1750">
    <property type="match status" value="1"/>
</dbReference>
<evidence type="ECO:0000313" key="1">
    <source>
        <dbReference type="EMBL" id="QBK89651.1"/>
    </source>
</evidence>
<dbReference type="PANTHER" id="PTHR11685">
    <property type="entry name" value="RBR FAMILY RING FINGER AND IBR DOMAIN-CONTAINING"/>
    <property type="match status" value="1"/>
</dbReference>
<dbReference type="GO" id="GO:0004842">
    <property type="term" value="F:ubiquitin-protein transferase activity"/>
    <property type="evidence" value="ECO:0007669"/>
    <property type="project" value="InterPro"/>
</dbReference>
<name>A0A481Z2T4_9VIRU</name>
<organism evidence="1">
    <name type="scientific">Pithovirus LCPAC001</name>
    <dbReference type="NCBI Taxonomy" id="2506585"/>
    <lineage>
        <taxon>Viruses</taxon>
        <taxon>Pithoviruses</taxon>
    </lineage>
</organism>
<protein>
    <submittedName>
        <fullName evidence="1">E3 ubiquitin-protein ligase</fullName>
    </submittedName>
</protein>
<dbReference type="GO" id="GO:0016567">
    <property type="term" value="P:protein ubiquitination"/>
    <property type="evidence" value="ECO:0007669"/>
    <property type="project" value="InterPro"/>
</dbReference>
<dbReference type="InterPro" id="IPR031127">
    <property type="entry name" value="E3_UB_ligase_RBR"/>
</dbReference>